<dbReference type="GO" id="GO:0022857">
    <property type="term" value="F:transmembrane transporter activity"/>
    <property type="evidence" value="ECO:0007669"/>
    <property type="project" value="InterPro"/>
</dbReference>
<dbReference type="InterPro" id="IPR036259">
    <property type="entry name" value="MFS_trans_sf"/>
</dbReference>
<feature type="transmembrane region" description="Helical" evidence="1">
    <location>
        <begin position="239"/>
        <end position="255"/>
    </location>
</feature>
<dbReference type="InterPro" id="IPR011701">
    <property type="entry name" value="MFS"/>
</dbReference>
<sequence length="385" mass="42449">MSVRPELYSLRTSLAVLYFVSELTIFRTIAFPIFASLLGFSDLLIGEIVAVYNVSAILLYYPSSLFSERLGARTSITVSMLLFFLSNFLLAIGKTPLEFSLSFALLGATQSFLIQRGSLIAANTTKPEETTFVYSFATSTGFIGRMLASLCFSFFYFSRSLVDYRIGFFALGVASFAPLPLMLKVKDTKKPVKYSFTPSKLNMVYSSVSFLVGFGQGITITLLQLYFVEKGFNLFEVSLLYAASGAIGFFASRFAKRYGKSPMIPYLVLSVFYAFSAALLSQGLYLTLIFYLLFSFSRFARQVLGQTLLLEVLKAIGEVEKGLGTQAIMGDIGDSLGTVSQGYLFDLGEFSLSYIFGGLAILSGSLLNYYFYGKFIKGAKSQTPK</sequence>
<feature type="transmembrane region" description="Helical" evidence="1">
    <location>
        <begin position="204"/>
        <end position="227"/>
    </location>
</feature>
<feature type="transmembrane region" description="Helical" evidence="1">
    <location>
        <begin position="74"/>
        <end position="93"/>
    </location>
</feature>
<dbReference type="InterPro" id="IPR052528">
    <property type="entry name" value="Sugar_transport-like"/>
</dbReference>
<feature type="transmembrane region" description="Helical" evidence="1">
    <location>
        <begin position="43"/>
        <end position="62"/>
    </location>
</feature>
<keyword evidence="1" id="KW-1133">Transmembrane helix</keyword>
<feature type="transmembrane region" description="Helical" evidence="1">
    <location>
        <begin position="12"/>
        <end position="37"/>
    </location>
</feature>
<feature type="transmembrane region" description="Helical" evidence="1">
    <location>
        <begin position="352"/>
        <end position="372"/>
    </location>
</feature>
<keyword evidence="1" id="KW-0812">Transmembrane</keyword>
<comment type="caution">
    <text evidence="2">The sequence shown here is derived from an EMBL/GenBank/DDBJ whole genome shotgun (WGS) entry which is preliminary data.</text>
</comment>
<accession>A0A2R6A8C7</accession>
<feature type="transmembrane region" description="Helical" evidence="1">
    <location>
        <begin position="267"/>
        <end position="294"/>
    </location>
</feature>
<dbReference type="Proteomes" id="UP000240880">
    <property type="component" value="Unassembled WGS sequence"/>
</dbReference>
<evidence type="ECO:0008006" key="4">
    <source>
        <dbReference type="Google" id="ProtNLM"/>
    </source>
</evidence>
<feature type="transmembrane region" description="Helical" evidence="1">
    <location>
        <begin position="99"/>
        <end position="119"/>
    </location>
</feature>
<dbReference type="Gene3D" id="1.20.1250.20">
    <property type="entry name" value="MFS general substrate transporter like domains"/>
    <property type="match status" value="2"/>
</dbReference>
<dbReference type="Pfam" id="PF07690">
    <property type="entry name" value="MFS_1"/>
    <property type="match status" value="1"/>
</dbReference>
<dbReference type="PANTHER" id="PTHR23526">
    <property type="entry name" value="INTEGRAL MEMBRANE TRANSPORT PROTEIN-RELATED"/>
    <property type="match status" value="1"/>
</dbReference>
<evidence type="ECO:0000256" key="1">
    <source>
        <dbReference type="SAM" id="Phobius"/>
    </source>
</evidence>
<proteinExistence type="predicted"/>
<gene>
    <name evidence="2" type="ORF">B9Q01_07560</name>
</gene>
<keyword evidence="1" id="KW-0472">Membrane</keyword>
<name>A0A2R6A8C7_9ARCH</name>
<evidence type="ECO:0000313" key="2">
    <source>
        <dbReference type="EMBL" id="PSN82599.1"/>
    </source>
</evidence>
<feature type="transmembrane region" description="Helical" evidence="1">
    <location>
        <begin position="131"/>
        <end position="158"/>
    </location>
</feature>
<dbReference type="AlphaFoldDB" id="A0A2R6A8C7"/>
<dbReference type="SUPFAM" id="SSF103473">
    <property type="entry name" value="MFS general substrate transporter"/>
    <property type="match status" value="1"/>
</dbReference>
<organism evidence="2 3">
    <name type="scientific">Candidatus Marsarchaeota G1 archaeon OSP_D</name>
    <dbReference type="NCBI Taxonomy" id="1978155"/>
    <lineage>
        <taxon>Archaea</taxon>
        <taxon>Candidatus Marsarchaeota</taxon>
        <taxon>Candidatus Marsarchaeota group 1</taxon>
    </lineage>
</organism>
<protein>
    <recommendedName>
        <fullName evidence="4">Major facilitator superfamily (MFS) profile domain-containing protein</fullName>
    </recommendedName>
</protein>
<dbReference type="PANTHER" id="PTHR23526:SF4">
    <property type="entry name" value="INTEGRAL MEMBRANE TRANSPORT PROTEIN"/>
    <property type="match status" value="1"/>
</dbReference>
<feature type="transmembrane region" description="Helical" evidence="1">
    <location>
        <begin position="164"/>
        <end position="183"/>
    </location>
</feature>
<evidence type="ECO:0000313" key="3">
    <source>
        <dbReference type="Proteomes" id="UP000240880"/>
    </source>
</evidence>
<dbReference type="EMBL" id="NEXC01000063">
    <property type="protein sequence ID" value="PSN82599.1"/>
    <property type="molecule type" value="Genomic_DNA"/>
</dbReference>
<reference evidence="2 3" key="1">
    <citation type="submission" date="2017-04" db="EMBL/GenBank/DDBJ databases">
        <title>Novel microbial lineages endemic to geothermal iron-oxide mats fill important gaps in the evolutionary history of Archaea.</title>
        <authorList>
            <person name="Jay Z.J."/>
            <person name="Beam J.P."/>
            <person name="Dlakic M."/>
            <person name="Rusch D.B."/>
            <person name="Kozubal M.A."/>
            <person name="Inskeep W.P."/>
        </authorList>
    </citation>
    <scope>NUCLEOTIDE SEQUENCE [LARGE SCALE GENOMIC DNA]</scope>
    <source>
        <strain evidence="2">OSP_D</strain>
    </source>
</reference>